<comment type="similarity">
    <text evidence="1">Belongs to the UPF0065 (bug) family.</text>
</comment>
<dbReference type="Pfam" id="PF03401">
    <property type="entry name" value="TctC"/>
    <property type="match status" value="1"/>
</dbReference>
<sequence>MSGGQDMLQAIRTQVMWNRLVSVVEEQAQALLRTAFGSVAREAGDLSAGVYDTQARMVAQAVTGTPGHVNTMAVAVGHFLDRYPLATLAPGDVLVTNDPWLGTGHLFDFVVVTPVFRAGKPVALFACTCHTIDVGGRGFTADAASVYEEGTCIPHLKLARAGVLNEDLLAVIEANSRNPVEARGDILSLVSSNEVGVRRLLEMMDEFGLDDIAALSEHILAESGRAARAAIAALPDGEWQAAMRLDGYDAPVELVATLRKQGDRLRVDYAGSSGASPRGINSPKCYTDAYSVFGLKCLIAPQVPNNAASLAPFEVVAPEGSIVHPLRPSPVTARHVIGQMLPDLMFGCLEQALEGKVPAESAGSIWVLAMSRDRAQGAPFNVMSVGPGGTGGRPAKDGLSTTAFPSGVGGIPVEVTEAQSPLVVWHKEYLADSAGAGRWRGGVAQRIEVGARDGVGFECSAATFDRRENPARGRRGGDPGSPGRVEVLSADGSGSVYTSKGAIRVPAGGRLRVDLPGGGGFGPPAERDPTLAERDARDGLVSTAAPATQSTTTPTGENLMKPTRRLFPALLLCLASSLAGPAFAADPPVLRIIVGFPPGGATDIVARVLAEKMAVQLKQPVIVDNKPGAGGMIATQQLKAAAPDGATVMLTIDHSHVIVPLTFKAPGYNPLTDFTALAGVASYYNVMALSSTIGVKDAPGFGAWLKANPGKANYGIPAVGSVPQFAGLLVGKSLGTPMVAVPYRGGGAPLVADLLGGQCRPASCR</sequence>
<dbReference type="Pfam" id="PF02538">
    <property type="entry name" value="Hydantoinase_B"/>
    <property type="match status" value="1"/>
</dbReference>
<evidence type="ECO:0000256" key="1">
    <source>
        <dbReference type="ARBA" id="ARBA00006987"/>
    </source>
</evidence>
<dbReference type="PANTHER" id="PTHR42928">
    <property type="entry name" value="TRICARBOXYLATE-BINDING PROTEIN"/>
    <property type="match status" value="1"/>
</dbReference>
<dbReference type="Gene3D" id="3.40.190.10">
    <property type="entry name" value="Periplasmic binding protein-like II"/>
    <property type="match status" value="1"/>
</dbReference>
<evidence type="ECO:0000313" key="4">
    <source>
        <dbReference type="Proteomes" id="UP000500826"/>
    </source>
</evidence>
<gene>
    <name evidence="3" type="ORF">HK414_19455</name>
</gene>
<dbReference type="InterPro" id="IPR003692">
    <property type="entry name" value="Hydantoinase_B"/>
</dbReference>
<protein>
    <submittedName>
        <fullName evidence="3">Hydantoinase B/oxoprolinase family protein</fullName>
    </submittedName>
</protein>
<name>A0ABX6P5H7_9BURK</name>
<dbReference type="InterPro" id="IPR042100">
    <property type="entry name" value="Bug_dom1"/>
</dbReference>
<organism evidence="3 4">
    <name type="scientific">Ramlibacter terrae</name>
    <dbReference type="NCBI Taxonomy" id="2732511"/>
    <lineage>
        <taxon>Bacteria</taxon>
        <taxon>Pseudomonadati</taxon>
        <taxon>Pseudomonadota</taxon>
        <taxon>Betaproteobacteria</taxon>
        <taxon>Burkholderiales</taxon>
        <taxon>Comamonadaceae</taxon>
        <taxon>Ramlibacter</taxon>
    </lineage>
</organism>
<dbReference type="InterPro" id="IPR005064">
    <property type="entry name" value="BUG"/>
</dbReference>
<dbReference type="Gene3D" id="3.40.190.150">
    <property type="entry name" value="Bordetella uptake gene, domain 1"/>
    <property type="match status" value="1"/>
</dbReference>
<reference evidence="3 4" key="1">
    <citation type="submission" date="2020-05" db="EMBL/GenBank/DDBJ databases">
        <title>Ramlibacter rhizophilus sp. nov., isolated from rhizosphere soil of national flower Mugunghwa from South Korea.</title>
        <authorList>
            <person name="Zheng-Fei Y."/>
            <person name="Huan T."/>
        </authorList>
    </citation>
    <scope>NUCLEOTIDE SEQUENCE [LARGE SCALE GENOMIC DNA]</scope>
    <source>
        <strain evidence="3 4">H242</strain>
    </source>
</reference>
<accession>A0ABX6P5H7</accession>
<keyword evidence="4" id="KW-1185">Reference proteome</keyword>
<evidence type="ECO:0000259" key="2">
    <source>
        <dbReference type="Pfam" id="PF02538"/>
    </source>
</evidence>
<dbReference type="PANTHER" id="PTHR42928:SF5">
    <property type="entry name" value="BLR1237 PROTEIN"/>
    <property type="match status" value="1"/>
</dbReference>
<proteinExistence type="inferred from homology"/>
<reference evidence="3 4" key="2">
    <citation type="submission" date="2020-05" db="EMBL/GenBank/DDBJ databases">
        <authorList>
            <person name="Khan S.A."/>
            <person name="Jeon C.O."/>
            <person name="Chun B.H."/>
        </authorList>
    </citation>
    <scope>NUCLEOTIDE SEQUENCE [LARGE SCALE GENOMIC DNA]</scope>
    <source>
        <strain evidence="3 4">H242</strain>
    </source>
</reference>
<dbReference type="EMBL" id="CP053418">
    <property type="protein sequence ID" value="QJW84952.1"/>
    <property type="molecule type" value="Genomic_DNA"/>
</dbReference>
<feature type="domain" description="Hydantoinase B/oxoprolinase" evidence="2">
    <location>
        <begin position="10"/>
        <end position="524"/>
    </location>
</feature>
<dbReference type="Proteomes" id="UP000500826">
    <property type="component" value="Chromosome"/>
</dbReference>
<evidence type="ECO:0000313" key="3">
    <source>
        <dbReference type="EMBL" id="QJW84952.1"/>
    </source>
</evidence>